<dbReference type="Gene3D" id="2.60.40.3140">
    <property type="match status" value="1"/>
</dbReference>
<dbReference type="InterPro" id="IPR002931">
    <property type="entry name" value="Transglutaminase-like"/>
</dbReference>
<dbReference type="OrthoDB" id="104162at2"/>
<proteinExistence type="predicted"/>
<organism evidence="4 5">
    <name type="scientific">Bryocella elongata</name>
    <dbReference type="NCBI Taxonomy" id="863522"/>
    <lineage>
        <taxon>Bacteria</taxon>
        <taxon>Pseudomonadati</taxon>
        <taxon>Acidobacteriota</taxon>
        <taxon>Terriglobia</taxon>
        <taxon>Terriglobales</taxon>
        <taxon>Acidobacteriaceae</taxon>
        <taxon>Bryocella</taxon>
    </lineage>
</organism>
<dbReference type="SUPFAM" id="SSF54001">
    <property type="entry name" value="Cysteine proteinases"/>
    <property type="match status" value="1"/>
</dbReference>
<dbReference type="Proteomes" id="UP000236728">
    <property type="component" value="Unassembled WGS sequence"/>
</dbReference>
<accession>A0A1H5SIB5</accession>
<feature type="compositionally biased region" description="Polar residues" evidence="1">
    <location>
        <begin position="10"/>
        <end position="20"/>
    </location>
</feature>
<dbReference type="Pfam" id="PF01841">
    <property type="entry name" value="Transglut_core"/>
    <property type="match status" value="1"/>
</dbReference>
<evidence type="ECO:0000259" key="3">
    <source>
        <dbReference type="Pfam" id="PF12969"/>
    </source>
</evidence>
<feature type="domain" description="DUF3857" evidence="3">
    <location>
        <begin position="89"/>
        <end position="193"/>
    </location>
</feature>
<dbReference type="Gene3D" id="3.10.620.30">
    <property type="match status" value="1"/>
</dbReference>
<dbReference type="InterPro" id="IPR038765">
    <property type="entry name" value="Papain-like_cys_pep_sf"/>
</dbReference>
<dbReference type="AlphaFoldDB" id="A0A1H5SIB5"/>
<keyword evidence="5" id="KW-1185">Reference proteome</keyword>
<dbReference type="EMBL" id="FNVA01000001">
    <property type="protein sequence ID" value="SEF50154.1"/>
    <property type="molecule type" value="Genomic_DNA"/>
</dbReference>
<evidence type="ECO:0000313" key="5">
    <source>
        <dbReference type="Proteomes" id="UP000236728"/>
    </source>
</evidence>
<feature type="region of interest" description="Disordered" evidence="1">
    <location>
        <begin position="1"/>
        <end position="21"/>
    </location>
</feature>
<dbReference type="InterPro" id="IPR024618">
    <property type="entry name" value="DUF3857"/>
</dbReference>
<evidence type="ECO:0000259" key="2">
    <source>
        <dbReference type="Pfam" id="PF01841"/>
    </source>
</evidence>
<feature type="domain" description="Transglutaminase-like" evidence="2">
    <location>
        <begin position="319"/>
        <end position="399"/>
    </location>
</feature>
<dbReference type="RefSeq" id="WP_103931178.1">
    <property type="nucleotide sequence ID" value="NZ_FNVA01000001.1"/>
</dbReference>
<sequence length="708" mass="78700">MISTHAPWNEGTSNQGSMSGTHHGKAHLSWAGCVLLVGTMFGGIVPSALADAFTPPTKEELAMKALDGYPNAAAVVLFREEITKDDLHSVLHYERIKILTEEGKKYANVELAYVSTHDSGYDSSGDDKTADSIQGRTIHADGTIIPFTGKPYLKTLESGKKYKVQEKVFTLPDVEVGSIVEYRYATRINDNIYEAPSWLLQGDLFLKKAHYVWYPTTRELQDGETGALVNSIAWFPILRKEDHFEQHQLATGQRLYELSVADVPPLPKEEFMPPTRYYSLRLLFSFTQYHSADDFWKDTAKHWSKGVNSFAGPNGDLRSATEKIVAGATTDDEKLHRIYATVMSLENTAFTRERDEREDKANGSGKTNNAADVLAHKRGSPWQLTELFIGMARAAGLSAYGVWVPDRSIELVTKGWLSTSQFDDLIAIVKVDGKEQFFDPGSRYQPYGRLAWEHTFLPTVLRQTDGGTDWGTTPGDAYPANVTQRIANLTMDESGKVTGSIDMTYTGAPGVRWRQAALRGDNESVRKQLEESLQEMLPRTIEVKVESLNSLDDYEKPLVVKFTTTGTLGTMTGKRMVLPVDLFTAGGSATFPHEKRDAPVYFHYAAMTRDALRINLPKTLTPEAVPDAAKYSLPQEGGYSLSVTYSPAQFTTRRDMALNSILVSPADYTKLRAFYTQFETKDQESVVLKPGLATTVTSIPVTPEDKTK</sequence>
<reference evidence="4 5" key="1">
    <citation type="submission" date="2016-10" db="EMBL/GenBank/DDBJ databases">
        <authorList>
            <person name="de Groot N.N."/>
        </authorList>
    </citation>
    <scope>NUCLEOTIDE SEQUENCE [LARGE SCALE GENOMIC DNA]</scope>
    <source>
        <strain evidence="4 5">DSM 22489</strain>
    </source>
</reference>
<evidence type="ECO:0000256" key="1">
    <source>
        <dbReference type="SAM" id="MobiDB-lite"/>
    </source>
</evidence>
<protein>
    <submittedName>
        <fullName evidence="4">Transglutaminase-like superfamily protein</fullName>
    </submittedName>
</protein>
<dbReference type="Gene3D" id="2.60.120.1130">
    <property type="match status" value="1"/>
</dbReference>
<dbReference type="Pfam" id="PF12969">
    <property type="entry name" value="DUF3857"/>
    <property type="match status" value="1"/>
</dbReference>
<evidence type="ECO:0000313" key="4">
    <source>
        <dbReference type="EMBL" id="SEF50154.1"/>
    </source>
</evidence>
<gene>
    <name evidence="4" type="ORF">SAMN05421819_0208</name>
</gene>
<name>A0A1H5SIB5_9BACT</name>